<proteinExistence type="predicted"/>
<evidence type="ECO:0000313" key="2">
    <source>
        <dbReference type="Proteomes" id="UP000003639"/>
    </source>
</evidence>
<dbReference type="Proteomes" id="UP000003639">
    <property type="component" value="Unassembled WGS sequence"/>
</dbReference>
<dbReference type="AlphaFoldDB" id="A6NU02"/>
<reference evidence="1 2" key="1">
    <citation type="submission" date="2007-04" db="EMBL/GenBank/DDBJ databases">
        <authorList>
            <person name="Fulton L."/>
            <person name="Clifton S."/>
            <person name="Fulton B."/>
            <person name="Xu J."/>
            <person name="Minx P."/>
            <person name="Pepin K.H."/>
            <person name="Johnson M."/>
            <person name="Thiruvilangam P."/>
            <person name="Bhonagiri V."/>
            <person name="Nash W.E."/>
            <person name="Mardis E.R."/>
            <person name="Wilson R.K."/>
        </authorList>
    </citation>
    <scope>NUCLEOTIDE SEQUENCE [LARGE SCALE GENOMIC DNA]</scope>
    <source>
        <strain evidence="1 2">ATCC 29799</strain>
    </source>
</reference>
<evidence type="ECO:0000313" key="1">
    <source>
        <dbReference type="EMBL" id="EDN00350.1"/>
    </source>
</evidence>
<name>A6NU02_9FIRM</name>
<protein>
    <submittedName>
        <fullName evidence="1">Uncharacterized protein</fullName>
    </submittedName>
</protein>
<organism evidence="1 2">
    <name type="scientific">Pseudoflavonifractor capillosus ATCC 29799</name>
    <dbReference type="NCBI Taxonomy" id="411467"/>
    <lineage>
        <taxon>Bacteria</taxon>
        <taxon>Bacillati</taxon>
        <taxon>Bacillota</taxon>
        <taxon>Clostridia</taxon>
        <taxon>Eubacteriales</taxon>
        <taxon>Oscillospiraceae</taxon>
        <taxon>Pseudoflavonifractor</taxon>
    </lineage>
</organism>
<accession>A6NU02</accession>
<comment type="caution">
    <text evidence="1">The sequence shown here is derived from an EMBL/GenBank/DDBJ whole genome shotgun (WGS) entry which is preliminary data.</text>
</comment>
<dbReference type="EMBL" id="AAXG02000011">
    <property type="protein sequence ID" value="EDN00350.1"/>
    <property type="molecule type" value="Genomic_DNA"/>
</dbReference>
<keyword evidence="2" id="KW-1185">Reference proteome</keyword>
<reference evidence="1 2" key="2">
    <citation type="submission" date="2007-06" db="EMBL/GenBank/DDBJ databases">
        <title>Draft genome sequence of Pseudoflavonifractor capillosus ATCC 29799.</title>
        <authorList>
            <person name="Sudarsanam P."/>
            <person name="Ley R."/>
            <person name="Guruge J."/>
            <person name="Turnbaugh P.J."/>
            <person name="Mahowald M."/>
            <person name="Liep D."/>
            <person name="Gordon J."/>
        </authorList>
    </citation>
    <scope>NUCLEOTIDE SEQUENCE [LARGE SCALE GENOMIC DNA]</scope>
    <source>
        <strain evidence="1 2">ATCC 29799</strain>
    </source>
</reference>
<gene>
    <name evidence="1" type="ORF">BACCAP_01683</name>
</gene>
<sequence>MGNPSFILFSIAQDKELLSTARCCISYPICAVRTDFQKWGKSVLE</sequence>